<feature type="transmembrane region" description="Helical" evidence="7">
    <location>
        <begin position="345"/>
        <end position="364"/>
    </location>
</feature>
<keyword evidence="4 7" id="KW-0812">Transmembrane</keyword>
<dbReference type="SUPFAM" id="SSF103473">
    <property type="entry name" value="MFS general substrate transporter"/>
    <property type="match status" value="1"/>
</dbReference>
<proteinExistence type="predicted"/>
<dbReference type="Gene3D" id="1.20.1250.20">
    <property type="entry name" value="MFS general substrate transporter like domains"/>
    <property type="match status" value="1"/>
</dbReference>
<evidence type="ECO:0000256" key="6">
    <source>
        <dbReference type="ARBA" id="ARBA00023136"/>
    </source>
</evidence>
<feature type="transmembrane region" description="Helical" evidence="7">
    <location>
        <begin position="319"/>
        <end position="339"/>
    </location>
</feature>
<evidence type="ECO:0000256" key="7">
    <source>
        <dbReference type="SAM" id="Phobius"/>
    </source>
</evidence>
<dbReference type="AlphaFoldDB" id="A0A1H3VSX5"/>
<dbReference type="PANTHER" id="PTHR23517:SF2">
    <property type="entry name" value="MULTIDRUG RESISTANCE PROTEIN MDTH"/>
    <property type="match status" value="1"/>
</dbReference>
<gene>
    <name evidence="9" type="ORF">SAMN04488065_0201</name>
</gene>
<evidence type="ECO:0000313" key="9">
    <source>
        <dbReference type="EMBL" id="SDZ77324.1"/>
    </source>
</evidence>
<dbReference type="Proteomes" id="UP000236755">
    <property type="component" value="Unassembled WGS sequence"/>
</dbReference>
<keyword evidence="5 7" id="KW-1133">Transmembrane helix</keyword>
<keyword evidence="2" id="KW-0813">Transport</keyword>
<comment type="subcellular location">
    <subcellularLocation>
        <location evidence="1">Cell membrane</location>
        <topology evidence="1">Multi-pass membrane protein</topology>
    </subcellularLocation>
</comment>
<feature type="domain" description="Major facilitator superfamily (MFS) profile" evidence="8">
    <location>
        <begin position="50"/>
        <end position="445"/>
    </location>
</feature>
<keyword evidence="10" id="KW-1185">Reference proteome</keyword>
<feature type="transmembrane region" description="Helical" evidence="7">
    <location>
        <begin position="141"/>
        <end position="158"/>
    </location>
</feature>
<accession>A0A1H3VSX5</accession>
<dbReference type="PANTHER" id="PTHR23517">
    <property type="entry name" value="RESISTANCE PROTEIN MDTM, PUTATIVE-RELATED-RELATED"/>
    <property type="match status" value="1"/>
</dbReference>
<dbReference type="GO" id="GO:0005886">
    <property type="term" value="C:plasma membrane"/>
    <property type="evidence" value="ECO:0007669"/>
    <property type="project" value="UniProtKB-SubCell"/>
</dbReference>
<keyword evidence="3" id="KW-1003">Cell membrane</keyword>
<evidence type="ECO:0000259" key="8">
    <source>
        <dbReference type="PROSITE" id="PS50850"/>
    </source>
</evidence>
<dbReference type="InterPro" id="IPR011701">
    <property type="entry name" value="MFS"/>
</dbReference>
<dbReference type="STRING" id="555874.SAMN04488065_0201"/>
<dbReference type="EMBL" id="FNQT01000001">
    <property type="protein sequence ID" value="SDZ77324.1"/>
    <property type="molecule type" value="Genomic_DNA"/>
</dbReference>
<dbReference type="PROSITE" id="PS00216">
    <property type="entry name" value="SUGAR_TRANSPORT_1"/>
    <property type="match status" value="1"/>
</dbReference>
<dbReference type="PROSITE" id="PS50850">
    <property type="entry name" value="MFS"/>
    <property type="match status" value="1"/>
</dbReference>
<feature type="transmembrane region" description="Helical" evidence="7">
    <location>
        <begin position="204"/>
        <end position="224"/>
    </location>
</feature>
<feature type="transmembrane region" description="Helical" evidence="7">
    <location>
        <begin position="51"/>
        <end position="72"/>
    </location>
</feature>
<feature type="transmembrane region" description="Helical" evidence="7">
    <location>
        <begin position="84"/>
        <end position="109"/>
    </location>
</feature>
<evidence type="ECO:0000256" key="3">
    <source>
        <dbReference type="ARBA" id="ARBA00022475"/>
    </source>
</evidence>
<keyword evidence="6 7" id="KW-0472">Membrane</keyword>
<sequence length="452" mass="46462">MEGIGADVCCLGHKSAGETRLGNEPFTWGRPRLHGVLGSTLDAVRGFRRPVYAVAGGRLINVFGSGLVYPFASIHFHLEVGIALSIVGLGLLANNVATATGTAVGGYLADRYGRRPVMVGSMALSAVTLAAYALVTTGAGFVAVATAAGLTMGLYAPASQAMIADLTNPEERERGYGLLKVASNVGFGSGFVVGGILYEFASVAVFVADGLTSAIVAVVLLAVLPRVHEGRPAATLSESVGDWGRAISRHRLVALALLNVGFAVMYAQMQATVPVVASETLGLSSAQIGTLFVLNPLVLVVFQMPVLGAISDWRRTRGLVASTAFWGVSFLAVAAVEVVAGDASLFGVDATLVGVVLIGVFLVLRTVGEVFHSPLVTSLASDLGHADGRGSRLSLIEIAKRVGMGLGAALGGAFFDFGFAALLWPALVVGCVGLAVGLFALERRVTPAENGI</sequence>
<feature type="transmembrane region" description="Helical" evidence="7">
    <location>
        <begin position="178"/>
        <end position="198"/>
    </location>
</feature>
<feature type="transmembrane region" description="Helical" evidence="7">
    <location>
        <begin position="288"/>
        <end position="307"/>
    </location>
</feature>
<evidence type="ECO:0000256" key="1">
    <source>
        <dbReference type="ARBA" id="ARBA00004651"/>
    </source>
</evidence>
<dbReference type="RefSeq" id="WP_245697843.1">
    <property type="nucleotide sequence ID" value="NZ_FNQT01000001.1"/>
</dbReference>
<protein>
    <submittedName>
        <fullName evidence="9">Predicted arabinose efflux permease, MFS family</fullName>
    </submittedName>
</protein>
<dbReference type="InterPro" id="IPR050171">
    <property type="entry name" value="MFS_Transporters"/>
</dbReference>
<evidence type="ECO:0000313" key="10">
    <source>
        <dbReference type="Proteomes" id="UP000236755"/>
    </source>
</evidence>
<dbReference type="InterPro" id="IPR020846">
    <property type="entry name" value="MFS_dom"/>
</dbReference>
<dbReference type="GO" id="GO:0022857">
    <property type="term" value="F:transmembrane transporter activity"/>
    <property type="evidence" value="ECO:0007669"/>
    <property type="project" value="InterPro"/>
</dbReference>
<feature type="transmembrane region" description="Helical" evidence="7">
    <location>
        <begin position="421"/>
        <end position="441"/>
    </location>
</feature>
<name>A0A1H3VSX5_9EURY</name>
<feature type="transmembrane region" description="Helical" evidence="7">
    <location>
        <begin position="252"/>
        <end position="268"/>
    </location>
</feature>
<evidence type="ECO:0000256" key="5">
    <source>
        <dbReference type="ARBA" id="ARBA00022989"/>
    </source>
</evidence>
<feature type="transmembrane region" description="Helical" evidence="7">
    <location>
        <begin position="116"/>
        <end position="135"/>
    </location>
</feature>
<feature type="transmembrane region" description="Helical" evidence="7">
    <location>
        <begin position="398"/>
        <end position="415"/>
    </location>
</feature>
<organism evidence="9 10">
    <name type="scientific">Haloplanus vescus</name>
    <dbReference type="NCBI Taxonomy" id="555874"/>
    <lineage>
        <taxon>Archaea</taxon>
        <taxon>Methanobacteriati</taxon>
        <taxon>Methanobacteriota</taxon>
        <taxon>Stenosarchaea group</taxon>
        <taxon>Halobacteria</taxon>
        <taxon>Halobacteriales</taxon>
        <taxon>Haloferacaceae</taxon>
        <taxon>Haloplanus</taxon>
    </lineage>
</organism>
<evidence type="ECO:0000256" key="4">
    <source>
        <dbReference type="ARBA" id="ARBA00022692"/>
    </source>
</evidence>
<dbReference type="InterPro" id="IPR005829">
    <property type="entry name" value="Sugar_transporter_CS"/>
</dbReference>
<dbReference type="InterPro" id="IPR036259">
    <property type="entry name" value="MFS_trans_sf"/>
</dbReference>
<reference evidence="9 10" key="1">
    <citation type="submission" date="2016-10" db="EMBL/GenBank/DDBJ databases">
        <authorList>
            <person name="de Groot N.N."/>
        </authorList>
    </citation>
    <scope>NUCLEOTIDE SEQUENCE [LARGE SCALE GENOMIC DNA]</scope>
    <source>
        <strain evidence="9 10">CGMCC 1.8712</strain>
    </source>
</reference>
<dbReference type="Pfam" id="PF07690">
    <property type="entry name" value="MFS_1"/>
    <property type="match status" value="1"/>
</dbReference>
<evidence type="ECO:0000256" key="2">
    <source>
        <dbReference type="ARBA" id="ARBA00022448"/>
    </source>
</evidence>